<dbReference type="Pfam" id="PF20434">
    <property type="entry name" value="BD-FAE"/>
    <property type="match status" value="1"/>
</dbReference>
<dbReference type="Gene3D" id="3.40.50.1820">
    <property type="entry name" value="alpha/beta hydrolase"/>
    <property type="match status" value="1"/>
</dbReference>
<keyword evidence="1 3" id="KW-0378">Hydrolase</keyword>
<dbReference type="InterPro" id="IPR049492">
    <property type="entry name" value="BD-FAE-like_dom"/>
</dbReference>
<dbReference type="InterPro" id="IPR029058">
    <property type="entry name" value="AB_hydrolase_fold"/>
</dbReference>
<protein>
    <submittedName>
        <fullName evidence="3">Alpha/Beta hydrolase protein</fullName>
    </submittedName>
</protein>
<evidence type="ECO:0000313" key="3">
    <source>
        <dbReference type="EMBL" id="PSR82845.1"/>
    </source>
</evidence>
<dbReference type="Proteomes" id="UP000241462">
    <property type="component" value="Unassembled WGS sequence"/>
</dbReference>
<keyword evidence="4" id="KW-1185">Reference proteome</keyword>
<gene>
    <name evidence="3" type="ORF">BD289DRAFT_370680</name>
</gene>
<reference evidence="3 4" key="1">
    <citation type="journal article" date="2018" name="Mycol. Prog.">
        <title>Coniella lustricola, a new species from submerged detritus.</title>
        <authorList>
            <person name="Raudabaugh D.B."/>
            <person name="Iturriaga T."/>
            <person name="Carver A."/>
            <person name="Mondo S."/>
            <person name="Pangilinan J."/>
            <person name="Lipzen A."/>
            <person name="He G."/>
            <person name="Amirebrahimi M."/>
            <person name="Grigoriev I.V."/>
            <person name="Miller A.N."/>
        </authorList>
    </citation>
    <scope>NUCLEOTIDE SEQUENCE [LARGE SCALE GENOMIC DNA]</scope>
    <source>
        <strain evidence="3 4">B22-T-1</strain>
    </source>
</reference>
<dbReference type="PANTHER" id="PTHR48081:SF33">
    <property type="entry name" value="KYNURENINE FORMAMIDASE"/>
    <property type="match status" value="1"/>
</dbReference>
<dbReference type="STRING" id="2025994.A0A2T3A4W7"/>
<dbReference type="EMBL" id="KZ678469">
    <property type="protein sequence ID" value="PSR82845.1"/>
    <property type="molecule type" value="Genomic_DNA"/>
</dbReference>
<dbReference type="InParanoid" id="A0A2T3A4W7"/>
<dbReference type="SUPFAM" id="SSF53474">
    <property type="entry name" value="alpha/beta-Hydrolases"/>
    <property type="match status" value="1"/>
</dbReference>
<dbReference type="OrthoDB" id="433474at2759"/>
<dbReference type="GO" id="GO:0016787">
    <property type="term" value="F:hydrolase activity"/>
    <property type="evidence" value="ECO:0007669"/>
    <property type="project" value="UniProtKB-KW"/>
</dbReference>
<name>A0A2T3A4W7_9PEZI</name>
<evidence type="ECO:0000256" key="1">
    <source>
        <dbReference type="ARBA" id="ARBA00022801"/>
    </source>
</evidence>
<dbReference type="PANTHER" id="PTHR48081">
    <property type="entry name" value="AB HYDROLASE SUPERFAMILY PROTEIN C4A8.06C"/>
    <property type="match status" value="1"/>
</dbReference>
<dbReference type="AlphaFoldDB" id="A0A2T3A4W7"/>
<sequence length="316" mass="34863">MDNVQQVLAKAGNSWSQDIAISLIKAYEPLQAQANKRYSSDVKTEKAIKYGPDARHRIDVYSPAGTTGAKSRPVVVFIHGGGLVTGDNDVTPNIYGNIGNYFASRGYVTCLATYRLALQTGHHPNGAEDVASILKWVQANIANYGGDDAKVVVLGQSAGGVHVLSALFMGYLDNHSPPLMRGFISLSAPFTMDVSNPKRNEQLAEWFQDKDASAYNERYTPLALFRQWCRGDGSDSKKKLPYEIRLAIGEYDMTEATDGTFAFVNEYQNYFGRLPLLEVLKGHNHVSYSFGLGLDEDPIHETVGKALLRHIEELLQ</sequence>
<dbReference type="InterPro" id="IPR050300">
    <property type="entry name" value="GDXG_lipolytic_enzyme"/>
</dbReference>
<proteinExistence type="predicted"/>
<evidence type="ECO:0000313" key="4">
    <source>
        <dbReference type="Proteomes" id="UP000241462"/>
    </source>
</evidence>
<organism evidence="3 4">
    <name type="scientific">Coniella lustricola</name>
    <dbReference type="NCBI Taxonomy" id="2025994"/>
    <lineage>
        <taxon>Eukaryota</taxon>
        <taxon>Fungi</taxon>
        <taxon>Dikarya</taxon>
        <taxon>Ascomycota</taxon>
        <taxon>Pezizomycotina</taxon>
        <taxon>Sordariomycetes</taxon>
        <taxon>Sordariomycetidae</taxon>
        <taxon>Diaporthales</taxon>
        <taxon>Schizoparmaceae</taxon>
        <taxon>Coniella</taxon>
    </lineage>
</organism>
<feature type="domain" description="BD-FAE-like" evidence="2">
    <location>
        <begin position="58"/>
        <end position="174"/>
    </location>
</feature>
<evidence type="ECO:0000259" key="2">
    <source>
        <dbReference type="Pfam" id="PF20434"/>
    </source>
</evidence>
<accession>A0A2T3A4W7</accession>